<evidence type="ECO:0000256" key="2">
    <source>
        <dbReference type="SAM" id="SignalP"/>
    </source>
</evidence>
<evidence type="ECO:0000256" key="1">
    <source>
        <dbReference type="SAM" id="MobiDB-lite"/>
    </source>
</evidence>
<feature type="chain" id="PRO_5044662543" evidence="2">
    <location>
        <begin position="24"/>
        <end position="101"/>
    </location>
</feature>
<dbReference type="Proteomes" id="UP000572540">
    <property type="component" value="Unassembled WGS sequence"/>
</dbReference>
<organism evidence="4 5">
    <name type="scientific">Paraburkholderia bryophila</name>
    <dbReference type="NCBI Taxonomy" id="420952"/>
    <lineage>
        <taxon>Bacteria</taxon>
        <taxon>Pseudomonadati</taxon>
        <taxon>Pseudomonadota</taxon>
        <taxon>Betaproteobacteria</taxon>
        <taxon>Burkholderiales</taxon>
        <taxon>Burkholderiaceae</taxon>
        <taxon>Paraburkholderia</taxon>
    </lineage>
</organism>
<evidence type="ECO:0000313" key="5">
    <source>
        <dbReference type="Proteomes" id="UP000540929"/>
    </source>
</evidence>
<feature type="region of interest" description="Disordered" evidence="1">
    <location>
        <begin position="80"/>
        <end position="101"/>
    </location>
</feature>
<keyword evidence="5" id="KW-1185">Reference proteome</keyword>
<comment type="caution">
    <text evidence="4">The sequence shown here is derived from an EMBL/GenBank/DDBJ whole genome shotgun (WGS) entry which is preliminary data.</text>
</comment>
<dbReference type="Proteomes" id="UP000540929">
    <property type="component" value="Unassembled WGS sequence"/>
</dbReference>
<dbReference type="EMBL" id="JACCAS010000002">
    <property type="protein sequence ID" value="NYH27328.1"/>
    <property type="molecule type" value="Genomic_DNA"/>
</dbReference>
<keyword evidence="2" id="KW-0732">Signal</keyword>
<sequence>MMNRTLMLALVAVAALWTTGSEAAQPAYSYATTVRLADGKTLNCAVNESVDVAHVSSEPLTRREQTEADVLATQRLRLLSGPTSEYPSPYTAPNVSCGAAG</sequence>
<proteinExistence type="predicted"/>
<name>A0A7Y9WVR6_9BURK</name>
<evidence type="ECO:0000313" key="3">
    <source>
        <dbReference type="EMBL" id="NYH14350.1"/>
    </source>
</evidence>
<protein>
    <submittedName>
        <fullName evidence="4">Uncharacterized protein</fullName>
    </submittedName>
</protein>
<dbReference type="RefSeq" id="WP_179709003.1">
    <property type="nucleotide sequence ID" value="NZ_JACCAS010000002.1"/>
</dbReference>
<feature type="compositionally biased region" description="Polar residues" evidence="1">
    <location>
        <begin position="81"/>
        <end position="94"/>
    </location>
</feature>
<evidence type="ECO:0000313" key="4">
    <source>
        <dbReference type="EMBL" id="NYH27328.1"/>
    </source>
</evidence>
<accession>A0A7Y9WVR6</accession>
<feature type="signal peptide" evidence="2">
    <location>
        <begin position="1"/>
        <end position="23"/>
    </location>
</feature>
<reference evidence="5 6" key="1">
    <citation type="submission" date="2020-07" db="EMBL/GenBank/DDBJ databases">
        <title>Exploring microbial biodiversity for novel pathways involved in the catabolism of aromatic compounds derived from lignin.</title>
        <authorList>
            <person name="Elkins J."/>
        </authorList>
    </citation>
    <scope>NUCLEOTIDE SEQUENCE [LARGE SCALE GENOMIC DNA]</scope>
    <source>
        <strain evidence="3 6">H2C3B</strain>
        <strain evidence="4 5">H2C3C</strain>
    </source>
</reference>
<dbReference type="AlphaFoldDB" id="A0A7Y9WVR6"/>
<gene>
    <name evidence="4" type="ORF">GGD40_006899</name>
    <name evidence="3" type="ORF">GGD41_001578</name>
</gene>
<evidence type="ECO:0000313" key="6">
    <source>
        <dbReference type="Proteomes" id="UP000572540"/>
    </source>
</evidence>
<dbReference type="EMBL" id="JACCAU010000001">
    <property type="protein sequence ID" value="NYH14350.1"/>
    <property type="molecule type" value="Genomic_DNA"/>
</dbReference>